<evidence type="ECO:0000256" key="2">
    <source>
        <dbReference type="SAM" id="Phobius"/>
    </source>
</evidence>
<name>A0ABT4FDU7_9BACL</name>
<keyword evidence="2" id="KW-0812">Transmembrane</keyword>
<accession>A0ABT4FDU7</accession>
<feature type="transmembrane region" description="Helical" evidence="2">
    <location>
        <begin position="51"/>
        <end position="73"/>
    </location>
</feature>
<keyword evidence="2" id="KW-0472">Membrane</keyword>
<evidence type="ECO:0000313" key="3">
    <source>
        <dbReference type="EMBL" id="MCY9595234.1"/>
    </source>
</evidence>
<feature type="region of interest" description="Disordered" evidence="1">
    <location>
        <begin position="312"/>
        <end position="334"/>
    </location>
</feature>
<dbReference type="Proteomes" id="UP001527202">
    <property type="component" value="Unassembled WGS sequence"/>
</dbReference>
<sequence length="334" mass="38606">MAIIQSAEVNKMKNSRRKNRGTLQYHISMKDQEFQLEPYSKRLFDVIKMGLLFAAALYVVLLVFELLTLIGSWSSSSFLGMQRLNAWICGGVFVLTIVGAFPRLAKRSEHKPEQLRFEDGSLCFRLNGNDVAWRSSDILGVNQHYRRNNLITSWMFVYDVRTAKGIYRLDLEDYAREVVVANYLLDCNRERNAEKVRKWQSAKQAFRTSHRVTFGTKRRLVVFEQQPPCMTIGHKRLELSSVRRIVVDPTVEGRGRLNIHVAVIQQNGKEVALSSLRYRAIEDDWDSFLHHLFAIARRANVPVELKTENRRDVSLGPSRNKTYPIWNGKEGSSE</sequence>
<keyword evidence="2" id="KW-1133">Transmembrane helix</keyword>
<reference evidence="3 4" key="1">
    <citation type="submission" date="2022-05" db="EMBL/GenBank/DDBJ databases">
        <title>Genome Sequencing of Bee-Associated Microbes.</title>
        <authorList>
            <person name="Dunlap C."/>
        </authorList>
    </citation>
    <scope>NUCLEOTIDE SEQUENCE [LARGE SCALE GENOMIC DNA]</scope>
    <source>
        <strain evidence="3 4">NRRL B-23120</strain>
    </source>
</reference>
<proteinExistence type="predicted"/>
<protein>
    <submittedName>
        <fullName evidence="3">Uncharacterized protein</fullName>
    </submittedName>
</protein>
<comment type="caution">
    <text evidence="3">The sequence shown here is derived from an EMBL/GenBank/DDBJ whole genome shotgun (WGS) entry which is preliminary data.</text>
</comment>
<feature type="transmembrane region" description="Helical" evidence="2">
    <location>
        <begin position="85"/>
        <end position="105"/>
    </location>
</feature>
<dbReference type="EMBL" id="JAMDMJ010000006">
    <property type="protein sequence ID" value="MCY9595234.1"/>
    <property type="molecule type" value="Genomic_DNA"/>
</dbReference>
<evidence type="ECO:0000256" key="1">
    <source>
        <dbReference type="SAM" id="MobiDB-lite"/>
    </source>
</evidence>
<keyword evidence="4" id="KW-1185">Reference proteome</keyword>
<evidence type="ECO:0000313" key="4">
    <source>
        <dbReference type="Proteomes" id="UP001527202"/>
    </source>
</evidence>
<dbReference type="RefSeq" id="WP_129112538.1">
    <property type="nucleotide sequence ID" value="NZ_CP026520.1"/>
</dbReference>
<dbReference type="GeneID" id="95378316"/>
<gene>
    <name evidence="3" type="ORF">M5X16_05535</name>
</gene>
<organism evidence="3 4">
    <name type="scientific">Paenibacillus chitinolyticus</name>
    <dbReference type="NCBI Taxonomy" id="79263"/>
    <lineage>
        <taxon>Bacteria</taxon>
        <taxon>Bacillati</taxon>
        <taxon>Bacillota</taxon>
        <taxon>Bacilli</taxon>
        <taxon>Bacillales</taxon>
        <taxon>Paenibacillaceae</taxon>
        <taxon>Paenibacillus</taxon>
    </lineage>
</organism>